<dbReference type="EMBL" id="CM056813">
    <property type="protein sequence ID" value="KAJ8639227.1"/>
    <property type="molecule type" value="Genomic_DNA"/>
</dbReference>
<dbReference type="Proteomes" id="UP001234297">
    <property type="component" value="Chromosome 5"/>
</dbReference>
<evidence type="ECO:0000313" key="1">
    <source>
        <dbReference type="EMBL" id="KAJ8639227.1"/>
    </source>
</evidence>
<organism evidence="1 2">
    <name type="scientific">Persea americana</name>
    <name type="common">Avocado</name>
    <dbReference type="NCBI Taxonomy" id="3435"/>
    <lineage>
        <taxon>Eukaryota</taxon>
        <taxon>Viridiplantae</taxon>
        <taxon>Streptophyta</taxon>
        <taxon>Embryophyta</taxon>
        <taxon>Tracheophyta</taxon>
        <taxon>Spermatophyta</taxon>
        <taxon>Magnoliopsida</taxon>
        <taxon>Magnoliidae</taxon>
        <taxon>Laurales</taxon>
        <taxon>Lauraceae</taxon>
        <taxon>Persea</taxon>
    </lineage>
</organism>
<evidence type="ECO:0000313" key="2">
    <source>
        <dbReference type="Proteomes" id="UP001234297"/>
    </source>
</evidence>
<reference evidence="1 2" key="1">
    <citation type="journal article" date="2022" name="Hortic Res">
        <title>A haplotype resolved chromosomal level avocado genome allows analysis of novel avocado genes.</title>
        <authorList>
            <person name="Nath O."/>
            <person name="Fletcher S.J."/>
            <person name="Hayward A."/>
            <person name="Shaw L.M."/>
            <person name="Masouleh A.K."/>
            <person name="Furtado A."/>
            <person name="Henry R.J."/>
            <person name="Mitter N."/>
        </authorList>
    </citation>
    <scope>NUCLEOTIDE SEQUENCE [LARGE SCALE GENOMIC DNA]</scope>
    <source>
        <strain evidence="2">cv. Hass</strain>
    </source>
</reference>
<keyword evidence="2" id="KW-1185">Reference proteome</keyword>
<accession>A0ACC2M209</accession>
<proteinExistence type="predicted"/>
<protein>
    <submittedName>
        <fullName evidence="1">Uncharacterized protein</fullName>
    </submittedName>
</protein>
<comment type="caution">
    <text evidence="1">The sequence shown here is derived from an EMBL/GenBank/DDBJ whole genome shotgun (WGS) entry which is preliminary data.</text>
</comment>
<sequence>MKDGPGNGTLDFWSVSVQGGKSDTESRMEFLLNSTEFVKDSSEFSNSFTKGFHGAADPEPIGPNLELAGCEEGDVAEVAIDAHNLTVSLQGEEDAVRVGGMELENGQLNDVSALYEWVREHTTALRTARMMVCTPHGRIREARTLFGQNPQPNVVTGIPCLQGCTQNGRSEDALELLSKLHRLGDMPSHLSFTSALFACLR</sequence>
<name>A0ACC2M209_PERAE</name>
<gene>
    <name evidence="1" type="ORF">MRB53_015921</name>
</gene>